<evidence type="ECO:0000259" key="3">
    <source>
        <dbReference type="SMART" id="SM00382"/>
    </source>
</evidence>
<dbReference type="Pfam" id="PF02374">
    <property type="entry name" value="ArsA_ATPase"/>
    <property type="match status" value="3"/>
</dbReference>
<keyword evidence="4" id="KW-0547">Nucleotide-binding</keyword>
<dbReference type="GO" id="GO:0015446">
    <property type="term" value="F:ATPase-coupled arsenite transmembrane transporter activity"/>
    <property type="evidence" value="ECO:0007669"/>
    <property type="project" value="InterPro"/>
</dbReference>
<dbReference type="CDD" id="cd02035">
    <property type="entry name" value="ArsA"/>
    <property type="match status" value="2"/>
</dbReference>
<dbReference type="AlphaFoldDB" id="A0A2A9D1F4"/>
<evidence type="ECO:0000256" key="2">
    <source>
        <dbReference type="SAM" id="MobiDB-lite"/>
    </source>
</evidence>
<reference evidence="4 5" key="1">
    <citation type="submission" date="2017-10" db="EMBL/GenBank/DDBJ databases">
        <title>Sequencing the genomes of 1000 actinobacteria strains.</title>
        <authorList>
            <person name="Klenk H.-P."/>
        </authorList>
    </citation>
    <scope>NUCLEOTIDE SEQUENCE [LARGE SCALE GENOMIC DNA]</scope>
    <source>
        <strain evidence="4 5">DSM 21801</strain>
    </source>
</reference>
<feature type="domain" description="AAA+ ATPase" evidence="3">
    <location>
        <begin position="335"/>
        <end position="525"/>
    </location>
</feature>
<keyword evidence="5" id="KW-1185">Reference proteome</keyword>
<dbReference type="GO" id="GO:0016887">
    <property type="term" value="F:ATP hydrolysis activity"/>
    <property type="evidence" value="ECO:0007669"/>
    <property type="project" value="InterPro"/>
</dbReference>
<dbReference type="NCBIfam" id="TIGR00345">
    <property type="entry name" value="GET3_arsA_TRC40"/>
    <property type="match status" value="1"/>
</dbReference>
<dbReference type="InterPro" id="IPR027417">
    <property type="entry name" value="P-loop_NTPase"/>
</dbReference>
<feature type="domain" description="AAA+ ATPase" evidence="3">
    <location>
        <begin position="8"/>
        <end position="262"/>
    </location>
</feature>
<dbReference type="PANTHER" id="PTHR10803:SF3">
    <property type="entry name" value="ATPASE GET3"/>
    <property type="match status" value="1"/>
</dbReference>
<dbReference type="SUPFAM" id="SSF52540">
    <property type="entry name" value="P-loop containing nucleoside triphosphate hydrolases"/>
    <property type="match status" value="2"/>
</dbReference>
<evidence type="ECO:0000256" key="1">
    <source>
        <dbReference type="ARBA" id="ARBA00011040"/>
    </source>
</evidence>
<dbReference type="GO" id="GO:0005524">
    <property type="term" value="F:ATP binding"/>
    <property type="evidence" value="ECO:0007669"/>
    <property type="project" value="UniProtKB-KW"/>
</dbReference>
<dbReference type="SMART" id="SM00382">
    <property type="entry name" value="AAA"/>
    <property type="match status" value="2"/>
</dbReference>
<organism evidence="4 5">
    <name type="scientific">Serinibacter salmoneus</name>
    <dbReference type="NCBI Taxonomy" id="556530"/>
    <lineage>
        <taxon>Bacteria</taxon>
        <taxon>Bacillati</taxon>
        <taxon>Actinomycetota</taxon>
        <taxon>Actinomycetes</taxon>
        <taxon>Micrococcales</taxon>
        <taxon>Beutenbergiaceae</taxon>
        <taxon>Serinibacter</taxon>
    </lineage>
</organism>
<dbReference type="EMBL" id="PDJD01000001">
    <property type="protein sequence ID" value="PFG20494.1"/>
    <property type="molecule type" value="Genomic_DNA"/>
</dbReference>
<dbReference type="InterPro" id="IPR003593">
    <property type="entry name" value="AAA+_ATPase"/>
</dbReference>
<comment type="caution">
    <text evidence="4">The sequence shown here is derived from an EMBL/GenBank/DDBJ whole genome shotgun (WGS) entry which is preliminary data.</text>
</comment>
<evidence type="ECO:0000313" key="4">
    <source>
        <dbReference type="EMBL" id="PFG20494.1"/>
    </source>
</evidence>
<proteinExistence type="inferred from homology"/>
<keyword evidence="4" id="KW-0067">ATP-binding</keyword>
<dbReference type="RefSeq" id="WP_098469458.1">
    <property type="nucleotide sequence ID" value="NZ_PDJD01000001.1"/>
</dbReference>
<gene>
    <name evidence="4" type="ORF">ATL40_2095</name>
</gene>
<comment type="similarity">
    <text evidence="1">Belongs to the arsA ATPase family.</text>
</comment>
<sequence>MVQVLKNTPRFLFLTGKGGVGKTSVACASAVALAAAGRRVLLVSTDPASNVGQVFDTVVGHTITQIPTVPGLDALEIDPDAAAEAYRERALAPIRDFLSATDLADVTEQLSGSCTTEIASFNEFTAFLADPEASAGYDHIVFDTAPTGHTVRLLKLPGEWTSFLADGLGDASCLGPMSGLEKTRTTYADALKALADPEITRLGLVTRAQPSSLAEASRTADELAEAGVRATHLVINGLLPAEAQPDALAEAIRSQEATALADMPANLRELVTDRLPLRSSDVMGVEALRLLLSPDREVPAQPTNADESAVTTAPETGLGEETGLAHTVDELAERDHGLIMVMGKGGVGKTTIAAAIALGLAQRGKDVLLTTTDPAAHLAWTVGEDAGIEVSSIDPEQAVADYRRHVMETKGAELDEEGRANLAEDLRSPCTEEVAVFQAFQEAVEQSDRRFVVMDTAPTGHTLLLMDATGSYHREVARNLPSAAATTPLTRLQDPDQTAVIVVTLPETTPVLEATSLTEDLARADIATWGWIVNRALTPTRTTSPLLRQRVTSEREPLARARERAARFAVVPYREEPPVGVAQLRDLSLEQGRPAAVG</sequence>
<name>A0A2A9D1F4_9MICO</name>
<accession>A0A2A9D1F4</accession>
<dbReference type="OrthoDB" id="9780677at2"/>
<dbReference type="InterPro" id="IPR027541">
    <property type="entry name" value="Ars_ATPase"/>
</dbReference>
<evidence type="ECO:0000313" key="5">
    <source>
        <dbReference type="Proteomes" id="UP000224915"/>
    </source>
</evidence>
<protein>
    <submittedName>
        <fullName evidence="4">Arsenite efflux ATP-binding protein ArsA</fullName>
    </submittedName>
</protein>
<dbReference type="PANTHER" id="PTHR10803">
    <property type="entry name" value="ARSENICAL PUMP-DRIVING ATPASE ARSENITE-TRANSLOCATING ATPASE"/>
    <property type="match status" value="1"/>
</dbReference>
<dbReference type="Proteomes" id="UP000224915">
    <property type="component" value="Unassembled WGS sequence"/>
</dbReference>
<dbReference type="InterPro" id="IPR016300">
    <property type="entry name" value="ATPase_ArsA/GET3"/>
</dbReference>
<dbReference type="Gene3D" id="3.40.50.300">
    <property type="entry name" value="P-loop containing nucleotide triphosphate hydrolases"/>
    <property type="match status" value="2"/>
</dbReference>
<dbReference type="PIRSF" id="PIRSF001327">
    <property type="entry name" value="Arsenical_pump-driving_ATPase"/>
    <property type="match status" value="1"/>
</dbReference>
<feature type="compositionally biased region" description="Polar residues" evidence="2">
    <location>
        <begin position="301"/>
        <end position="314"/>
    </location>
</feature>
<dbReference type="InterPro" id="IPR025723">
    <property type="entry name" value="ArsA/GET3_ATPase-like"/>
</dbReference>
<dbReference type="NCBIfam" id="TIGR04291">
    <property type="entry name" value="arsen_driv_ArsA"/>
    <property type="match status" value="1"/>
</dbReference>
<feature type="region of interest" description="Disordered" evidence="2">
    <location>
        <begin position="296"/>
        <end position="316"/>
    </location>
</feature>